<proteinExistence type="predicted"/>
<dbReference type="Proteomes" id="UP000271937">
    <property type="component" value="Unassembled WGS sequence"/>
</dbReference>
<sequence length="162" mass="19164">MRTIIIIISILLVNPIVLLSQENQAFVAENYITKNFDVAIFPKTYIEMLPDNRFTPTKSQVEQAELALRTDLKRLNSKKTNQISTPIIDKRLKKYRRQYFGYIDENGEEILIINAFWKSRENKKEIWLNEYIRVLDGGSFYWEIKYNLTKGKLFDLMVNGYA</sequence>
<dbReference type="OrthoDB" id="4301792at2"/>
<organism evidence="1 2">
    <name type="scientific">Flavobacterium macacae</name>
    <dbReference type="NCBI Taxonomy" id="2488993"/>
    <lineage>
        <taxon>Bacteria</taxon>
        <taxon>Pseudomonadati</taxon>
        <taxon>Bacteroidota</taxon>
        <taxon>Flavobacteriia</taxon>
        <taxon>Flavobacteriales</taxon>
        <taxon>Flavobacteriaceae</taxon>
        <taxon>Flavobacterium</taxon>
    </lineage>
</organism>
<accession>A0A3P3W6Y5</accession>
<evidence type="ECO:0000313" key="2">
    <source>
        <dbReference type="Proteomes" id="UP000271937"/>
    </source>
</evidence>
<protein>
    <submittedName>
        <fullName evidence="1">Uncharacterized protein</fullName>
    </submittedName>
</protein>
<evidence type="ECO:0000313" key="1">
    <source>
        <dbReference type="EMBL" id="RRJ89726.1"/>
    </source>
</evidence>
<gene>
    <name evidence="1" type="ORF">EG849_11985</name>
</gene>
<comment type="caution">
    <text evidence="1">The sequence shown here is derived from an EMBL/GenBank/DDBJ whole genome shotgun (WGS) entry which is preliminary data.</text>
</comment>
<dbReference type="RefSeq" id="WP_125013327.1">
    <property type="nucleotide sequence ID" value="NZ_RQVR01000014.1"/>
</dbReference>
<dbReference type="EMBL" id="RQVR01000014">
    <property type="protein sequence ID" value="RRJ89726.1"/>
    <property type="molecule type" value="Genomic_DNA"/>
</dbReference>
<keyword evidence="2" id="KW-1185">Reference proteome</keyword>
<dbReference type="AlphaFoldDB" id="A0A3P3W6Y5"/>
<reference evidence="1 2" key="1">
    <citation type="submission" date="2018-11" db="EMBL/GenBank/DDBJ databases">
        <title>Flavobacterium sp. nov., YIM 102600 draft genome.</title>
        <authorList>
            <person name="Li G."/>
            <person name="Jiang Y."/>
        </authorList>
    </citation>
    <scope>NUCLEOTIDE SEQUENCE [LARGE SCALE GENOMIC DNA]</scope>
    <source>
        <strain evidence="1 2">YIM 102600</strain>
    </source>
</reference>
<name>A0A3P3W6Y5_9FLAO</name>